<organism evidence="4 5">
    <name type="scientific">Cedecea neteri</name>
    <dbReference type="NCBI Taxonomy" id="158822"/>
    <lineage>
        <taxon>Bacteria</taxon>
        <taxon>Pseudomonadati</taxon>
        <taxon>Pseudomonadota</taxon>
        <taxon>Gammaproteobacteria</taxon>
        <taxon>Enterobacterales</taxon>
        <taxon>Enterobacteriaceae</taxon>
        <taxon>Cedecea</taxon>
    </lineage>
</organism>
<dbReference type="InterPro" id="IPR051715">
    <property type="entry name" value="Intimin-Invasin_domain"/>
</dbReference>
<dbReference type="Pfam" id="PF02369">
    <property type="entry name" value="Big_1"/>
    <property type="match status" value="1"/>
</dbReference>
<dbReference type="AlphaFoldDB" id="A0A2X2TEZ5"/>
<dbReference type="EMBL" id="UAVU01000003">
    <property type="protein sequence ID" value="SQA97925.1"/>
    <property type="molecule type" value="Genomic_DNA"/>
</dbReference>
<feature type="domain" description="Big-1" evidence="3">
    <location>
        <begin position="1"/>
        <end position="84"/>
    </location>
</feature>
<dbReference type="PANTHER" id="PTHR39576">
    <property type="entry name" value="ATTACHING AND EFFACING PROTEIN HOMOLOG-RELATED-RELATED"/>
    <property type="match status" value="1"/>
</dbReference>
<evidence type="ECO:0000313" key="4">
    <source>
        <dbReference type="EMBL" id="SQA97925.1"/>
    </source>
</evidence>
<comment type="similarity">
    <text evidence="1">Belongs to the intimin/invasin family.</text>
</comment>
<dbReference type="SMART" id="SM00634">
    <property type="entry name" value="BID_1"/>
    <property type="match status" value="1"/>
</dbReference>
<dbReference type="SUPFAM" id="SSF49373">
    <property type="entry name" value="Invasin/intimin cell-adhesion fragments"/>
    <property type="match status" value="2"/>
</dbReference>
<evidence type="ECO:0000256" key="2">
    <source>
        <dbReference type="SAM" id="MobiDB-lite"/>
    </source>
</evidence>
<dbReference type="PROSITE" id="PS51127">
    <property type="entry name" value="BIG1"/>
    <property type="match status" value="1"/>
</dbReference>
<name>A0A2X2TEZ5_9ENTR</name>
<evidence type="ECO:0000259" key="3">
    <source>
        <dbReference type="PROSITE" id="PS51127"/>
    </source>
</evidence>
<dbReference type="InterPro" id="IPR003344">
    <property type="entry name" value="Big_1_dom"/>
</dbReference>
<dbReference type="InterPro" id="IPR013783">
    <property type="entry name" value="Ig-like_fold"/>
</dbReference>
<reference evidence="4 5" key="1">
    <citation type="submission" date="2018-06" db="EMBL/GenBank/DDBJ databases">
        <authorList>
            <consortium name="Pathogen Informatics"/>
            <person name="Doyle S."/>
        </authorList>
    </citation>
    <scope>NUCLEOTIDE SEQUENCE [LARGE SCALE GENOMIC DNA]</scope>
    <source>
        <strain evidence="4 5">NCTC12120</strain>
    </source>
</reference>
<dbReference type="Proteomes" id="UP000251197">
    <property type="component" value="Unassembled WGS sequence"/>
</dbReference>
<feature type="compositionally biased region" description="Basic and acidic residues" evidence="2">
    <location>
        <begin position="132"/>
        <end position="142"/>
    </location>
</feature>
<gene>
    <name evidence="4" type="ORF">NCTC12120_01773</name>
</gene>
<sequence length="152" mass="15173">MVDTGKVADGSATNSVKVTVMDAHSNPVKTTVTLKASNGAVIADSVTTGEDGMATVTLTSTKAGTSTVTVQVGSSTKTADVSFGADAATAKVTDLSVVSNNAVADGTATNSVKVTVLDGNTNPVENGGDAEGEQRGGDRRLGDQPGMTARRR</sequence>
<evidence type="ECO:0000313" key="5">
    <source>
        <dbReference type="Proteomes" id="UP000251197"/>
    </source>
</evidence>
<accession>A0A2X2TEZ5</accession>
<protein>
    <submittedName>
        <fullName evidence="4">Bacterial Ig-like domain (Group 1)</fullName>
    </submittedName>
</protein>
<dbReference type="InterPro" id="IPR008964">
    <property type="entry name" value="Invasin/intimin_cell_adhesion"/>
</dbReference>
<proteinExistence type="inferred from homology"/>
<dbReference type="PANTHER" id="PTHR39576:SF2">
    <property type="entry name" value="ATTACHING AND EFFACING PROTEIN HOMOLOG-RELATED"/>
    <property type="match status" value="1"/>
</dbReference>
<dbReference type="Gene3D" id="2.60.40.10">
    <property type="entry name" value="Immunoglobulins"/>
    <property type="match status" value="2"/>
</dbReference>
<feature type="region of interest" description="Disordered" evidence="2">
    <location>
        <begin position="117"/>
        <end position="152"/>
    </location>
</feature>
<dbReference type="GO" id="GO:0009279">
    <property type="term" value="C:cell outer membrane"/>
    <property type="evidence" value="ECO:0007669"/>
    <property type="project" value="TreeGrafter"/>
</dbReference>
<evidence type="ECO:0000256" key="1">
    <source>
        <dbReference type="ARBA" id="ARBA00010116"/>
    </source>
</evidence>